<protein>
    <submittedName>
        <fullName evidence="13">Cysteine proteinase</fullName>
    </submittedName>
</protein>
<evidence type="ECO:0000259" key="12">
    <source>
        <dbReference type="PROSITE" id="PS50271"/>
    </source>
</evidence>
<dbReference type="InterPro" id="IPR038765">
    <property type="entry name" value="Papain-like_cys_pep_sf"/>
</dbReference>
<evidence type="ECO:0000256" key="7">
    <source>
        <dbReference type="ARBA" id="ARBA00022833"/>
    </source>
</evidence>
<keyword evidence="3" id="KW-0507">mRNA processing</keyword>
<dbReference type="FunFam" id="3.30.40.10:FF:000068">
    <property type="entry name" value="U4/U6.U5 tri-snRNP-associated protein 2"/>
    <property type="match status" value="1"/>
</dbReference>
<evidence type="ECO:0000259" key="11">
    <source>
        <dbReference type="PROSITE" id="PS50235"/>
    </source>
</evidence>
<dbReference type="PROSITE" id="PS50235">
    <property type="entry name" value="USP_3"/>
    <property type="match status" value="1"/>
</dbReference>
<proteinExistence type="inferred from homology"/>
<keyword evidence="6 10" id="KW-0863">Zinc-finger</keyword>
<dbReference type="Gene3D" id="3.30.40.10">
    <property type="entry name" value="Zinc/RING finger domain, C3HC4 (zinc finger)"/>
    <property type="match status" value="1"/>
</dbReference>
<dbReference type="GO" id="GO:0016579">
    <property type="term" value="P:protein deubiquitination"/>
    <property type="evidence" value="ECO:0007669"/>
    <property type="project" value="InterPro"/>
</dbReference>
<dbReference type="GO" id="GO:0000245">
    <property type="term" value="P:spliceosomal complex assembly"/>
    <property type="evidence" value="ECO:0007669"/>
    <property type="project" value="InterPro"/>
</dbReference>
<comment type="subcellular location">
    <subcellularLocation>
        <location evidence="1">Nucleus</location>
    </subcellularLocation>
</comment>
<dbReference type="STRING" id="1314790.A0A1Y1YI45"/>
<dbReference type="Gene3D" id="3.90.70.10">
    <property type="entry name" value="Cysteine proteinases"/>
    <property type="match status" value="1"/>
</dbReference>
<dbReference type="SUPFAM" id="SSF57850">
    <property type="entry name" value="RING/U-box"/>
    <property type="match status" value="1"/>
</dbReference>
<reference evidence="13 14" key="1">
    <citation type="submission" date="2016-07" db="EMBL/GenBank/DDBJ databases">
        <title>Pervasive Adenine N6-methylation of Active Genes in Fungi.</title>
        <authorList>
            <consortium name="DOE Joint Genome Institute"/>
            <person name="Mondo S.J."/>
            <person name="Dannebaum R.O."/>
            <person name="Kuo R.C."/>
            <person name="Labutti K."/>
            <person name="Haridas S."/>
            <person name="Kuo A."/>
            <person name="Salamov A."/>
            <person name="Ahrendt S.R."/>
            <person name="Lipzen A."/>
            <person name="Sullivan W."/>
            <person name="Andreopoulos W.B."/>
            <person name="Clum A."/>
            <person name="Lindquist E."/>
            <person name="Daum C."/>
            <person name="Ramamoorthy G.K."/>
            <person name="Gryganskyi A."/>
            <person name="Culley D."/>
            <person name="Magnuson J.K."/>
            <person name="James T.Y."/>
            <person name="O'Malley M.A."/>
            <person name="Stajich J.E."/>
            <person name="Spatafora J.W."/>
            <person name="Visel A."/>
            <person name="Grigoriev I.V."/>
        </authorList>
    </citation>
    <scope>NUCLEOTIDE SEQUENCE [LARGE SCALE GENOMIC DNA]</scope>
    <source>
        <strain evidence="13 14">CBS 931.73</strain>
    </source>
</reference>
<evidence type="ECO:0000256" key="5">
    <source>
        <dbReference type="ARBA" id="ARBA00022728"/>
    </source>
</evidence>
<evidence type="ECO:0000256" key="9">
    <source>
        <dbReference type="ARBA" id="ARBA00023242"/>
    </source>
</evidence>
<dbReference type="InterPro" id="IPR001607">
    <property type="entry name" value="Znf_UBP"/>
</dbReference>
<keyword evidence="4" id="KW-0479">Metal-binding</keyword>
<dbReference type="GO" id="GO:0005681">
    <property type="term" value="C:spliceosomal complex"/>
    <property type="evidence" value="ECO:0007669"/>
    <property type="project" value="UniProtKB-KW"/>
</dbReference>
<accession>A0A1Y1YI45</accession>
<dbReference type="FunCoup" id="A0A1Y1YI45">
    <property type="interactions" value="1011"/>
</dbReference>
<dbReference type="PROSITE" id="PS50271">
    <property type="entry name" value="ZF_UBP"/>
    <property type="match status" value="1"/>
</dbReference>
<evidence type="ECO:0000256" key="1">
    <source>
        <dbReference type="ARBA" id="ARBA00004123"/>
    </source>
</evidence>
<dbReference type="InterPro" id="IPR050185">
    <property type="entry name" value="Ub_carboxyl-term_hydrolase"/>
</dbReference>
<dbReference type="Pfam" id="PF02148">
    <property type="entry name" value="zf-UBP"/>
    <property type="match status" value="1"/>
</dbReference>
<evidence type="ECO:0000256" key="10">
    <source>
        <dbReference type="PROSITE-ProRule" id="PRU00502"/>
    </source>
</evidence>
<keyword evidence="9" id="KW-0539">Nucleus</keyword>
<dbReference type="PANTHER" id="PTHR21646">
    <property type="entry name" value="UBIQUITIN CARBOXYL-TERMINAL HYDROLASE"/>
    <property type="match status" value="1"/>
</dbReference>
<gene>
    <name evidence="13" type="ORF">K493DRAFT_329414</name>
</gene>
<dbReference type="PANTHER" id="PTHR21646:SF16">
    <property type="entry name" value="U4_U6.U5 TRI-SNRNP-ASSOCIATED PROTEIN 2"/>
    <property type="match status" value="1"/>
</dbReference>
<evidence type="ECO:0000256" key="3">
    <source>
        <dbReference type="ARBA" id="ARBA00022664"/>
    </source>
</evidence>
<dbReference type="Pfam" id="PF00443">
    <property type="entry name" value="UCH"/>
    <property type="match status" value="1"/>
</dbReference>
<name>A0A1Y1YI45_9FUNG</name>
<dbReference type="InterPro" id="IPR033809">
    <property type="entry name" value="USP39"/>
</dbReference>
<feature type="domain" description="USP" evidence="11">
    <location>
        <begin position="136"/>
        <end position="452"/>
    </location>
</feature>
<dbReference type="EMBL" id="MCFE01000127">
    <property type="protein sequence ID" value="ORX97717.1"/>
    <property type="molecule type" value="Genomic_DNA"/>
</dbReference>
<keyword evidence="7" id="KW-0862">Zinc</keyword>
<evidence type="ECO:0000256" key="4">
    <source>
        <dbReference type="ARBA" id="ARBA00022723"/>
    </source>
</evidence>
<evidence type="ECO:0000256" key="2">
    <source>
        <dbReference type="ARBA" id="ARBA00009085"/>
    </source>
</evidence>
<feature type="domain" description="UBP-type" evidence="12">
    <location>
        <begin position="14"/>
        <end position="111"/>
    </location>
</feature>
<comment type="caution">
    <text evidence="13">The sequence shown here is derived from an EMBL/GenBank/DDBJ whole genome shotgun (WGS) entry which is preliminary data.</text>
</comment>
<dbReference type="SMART" id="SM00290">
    <property type="entry name" value="ZnF_UBP"/>
    <property type="match status" value="1"/>
</dbReference>
<evidence type="ECO:0000313" key="13">
    <source>
        <dbReference type="EMBL" id="ORX97717.1"/>
    </source>
</evidence>
<dbReference type="SUPFAM" id="SSF54001">
    <property type="entry name" value="Cysteine proteinases"/>
    <property type="match status" value="1"/>
</dbReference>
<dbReference type="GO" id="GO:0004843">
    <property type="term" value="F:cysteine-type deubiquitinase activity"/>
    <property type="evidence" value="ECO:0007669"/>
    <property type="project" value="InterPro"/>
</dbReference>
<evidence type="ECO:0000256" key="6">
    <source>
        <dbReference type="ARBA" id="ARBA00022771"/>
    </source>
</evidence>
<keyword evidence="14" id="KW-1185">Reference proteome</keyword>
<dbReference type="Proteomes" id="UP000193498">
    <property type="component" value="Unassembled WGS sequence"/>
</dbReference>
<dbReference type="InterPro" id="IPR028889">
    <property type="entry name" value="USP"/>
</dbReference>
<dbReference type="OrthoDB" id="10263353at2759"/>
<dbReference type="CDD" id="cd02669">
    <property type="entry name" value="Peptidase_C19M"/>
    <property type="match status" value="1"/>
</dbReference>
<dbReference type="AlphaFoldDB" id="A0A1Y1YI45"/>
<keyword evidence="8" id="KW-0508">mRNA splicing</keyword>
<dbReference type="InterPro" id="IPR013083">
    <property type="entry name" value="Znf_RING/FYVE/PHD"/>
</dbReference>
<organism evidence="13 14">
    <name type="scientific">Basidiobolus meristosporus CBS 931.73</name>
    <dbReference type="NCBI Taxonomy" id="1314790"/>
    <lineage>
        <taxon>Eukaryota</taxon>
        <taxon>Fungi</taxon>
        <taxon>Fungi incertae sedis</taxon>
        <taxon>Zoopagomycota</taxon>
        <taxon>Entomophthoromycotina</taxon>
        <taxon>Basidiobolomycetes</taxon>
        <taxon>Basidiobolales</taxon>
        <taxon>Basidiobolaceae</taxon>
        <taxon>Basidiobolus</taxon>
    </lineage>
</organism>
<sequence length="462" mass="53420">MFETDMLSVDSASSKDLYLDTISRSMLDFDFEKLCSVSLSNLNVYGCLVCGKYFQGRGKSSHAYFHSIHEDHHVFINLHTLKVYCLPDGYEVIDSSLNDIKYVLHPTFTKQQVIQLDKNLEYSYDLNSRKYLPGFVGLNNVKANDYINVVIQALVHIPPLRDFFILNDFNSSSELVRRFGLLTRKIWNPKAFKGQVSPHELLQEISKSSEKKFKLTEQGDPIEFLSWFLNTLHRDLGGTRKRQSIITKIFQGMVRVETQSILVKEDNDEPLVMDVDREISTAISPFMFLTLDLPPPPLFQDEVEKNIIPQIPLSTLLGKYSGQRAQEVNGSAKRFHLLKLPRYVIFHIKRFTKNNWTLEKNPTIVNFPIRNIDLSELVDKNQTEVETLDGHYDLIANISHEGKPGVGQGSYKVHVRHRGKDQWFQIQDLIVEEIIPQMIFLSESFIQIWERRPISKGKEKQV</sequence>
<dbReference type="InterPro" id="IPR001394">
    <property type="entry name" value="Peptidase_C19_UCH"/>
</dbReference>
<evidence type="ECO:0000313" key="14">
    <source>
        <dbReference type="Proteomes" id="UP000193498"/>
    </source>
</evidence>
<dbReference type="GO" id="GO:0008270">
    <property type="term" value="F:zinc ion binding"/>
    <property type="evidence" value="ECO:0007669"/>
    <property type="project" value="UniProtKB-KW"/>
</dbReference>
<evidence type="ECO:0000256" key="8">
    <source>
        <dbReference type="ARBA" id="ARBA00023187"/>
    </source>
</evidence>
<keyword evidence="5" id="KW-0747">Spliceosome</keyword>
<dbReference type="InParanoid" id="A0A1Y1YI45"/>
<comment type="similarity">
    <text evidence="2">Belongs to the peptidase C19 family.</text>
</comment>